<evidence type="ECO:0000313" key="1">
    <source>
        <dbReference type="EMBL" id="GJT65397.1"/>
    </source>
</evidence>
<reference evidence="1" key="2">
    <citation type="submission" date="2022-01" db="EMBL/GenBank/DDBJ databases">
        <authorList>
            <person name="Yamashiro T."/>
            <person name="Shiraishi A."/>
            <person name="Satake H."/>
            <person name="Nakayama K."/>
        </authorList>
    </citation>
    <scope>NUCLEOTIDE SEQUENCE</scope>
</reference>
<proteinExistence type="predicted"/>
<reference evidence="1" key="1">
    <citation type="journal article" date="2022" name="Int. J. Mol. Sci.">
        <title>Draft Genome of Tanacetum Coccineum: Genomic Comparison of Closely Related Tanacetum-Family Plants.</title>
        <authorList>
            <person name="Yamashiro T."/>
            <person name="Shiraishi A."/>
            <person name="Nakayama K."/>
            <person name="Satake H."/>
        </authorList>
    </citation>
    <scope>NUCLEOTIDE SEQUENCE</scope>
</reference>
<name>A0ABQ5FRV9_9ASTR</name>
<sequence length="276" mass="32509">MGNTNEPPVVNANPKDWFKKLERPPTPYPEWNKCKIVDNKPTQKWLNELAKAKKPSKTFDDLMSTPIDFTTFAMNRLQIRGMHQHNTRLPFKTKAAKYDMQGIEDMVPNLWSPIKVAYNRHALLGTSHWRSKRQTFYGYASNRVSKHDVYSTKIILVMKNVKVNIWYCYGHLEEIEIRRSDQHLYKFMEGDFPRLYLNGIKDMLLLVVKNMLFKLKGEDILERNRLICSHELYNFGDGTLILVWDKLKDMTNNLEIWFYAVSEPETTDGSNLDQKL</sequence>
<evidence type="ECO:0000313" key="2">
    <source>
        <dbReference type="Proteomes" id="UP001151760"/>
    </source>
</evidence>
<protein>
    <submittedName>
        <fullName evidence="1">Uncharacterized protein</fullName>
    </submittedName>
</protein>
<dbReference type="EMBL" id="BQNB010017628">
    <property type="protein sequence ID" value="GJT65397.1"/>
    <property type="molecule type" value="Genomic_DNA"/>
</dbReference>
<comment type="caution">
    <text evidence="1">The sequence shown here is derived from an EMBL/GenBank/DDBJ whole genome shotgun (WGS) entry which is preliminary data.</text>
</comment>
<organism evidence="1 2">
    <name type="scientific">Tanacetum coccineum</name>
    <dbReference type="NCBI Taxonomy" id="301880"/>
    <lineage>
        <taxon>Eukaryota</taxon>
        <taxon>Viridiplantae</taxon>
        <taxon>Streptophyta</taxon>
        <taxon>Embryophyta</taxon>
        <taxon>Tracheophyta</taxon>
        <taxon>Spermatophyta</taxon>
        <taxon>Magnoliopsida</taxon>
        <taxon>eudicotyledons</taxon>
        <taxon>Gunneridae</taxon>
        <taxon>Pentapetalae</taxon>
        <taxon>asterids</taxon>
        <taxon>campanulids</taxon>
        <taxon>Asterales</taxon>
        <taxon>Asteraceae</taxon>
        <taxon>Asteroideae</taxon>
        <taxon>Anthemideae</taxon>
        <taxon>Anthemidinae</taxon>
        <taxon>Tanacetum</taxon>
    </lineage>
</organism>
<dbReference type="Proteomes" id="UP001151760">
    <property type="component" value="Unassembled WGS sequence"/>
</dbReference>
<keyword evidence="2" id="KW-1185">Reference proteome</keyword>
<accession>A0ABQ5FRV9</accession>
<gene>
    <name evidence="1" type="ORF">Tco_1016877</name>
</gene>